<reference evidence="3" key="1">
    <citation type="submission" date="2021-02" db="EMBL/GenBank/DDBJ databases">
        <authorList>
            <person name="Nowell W R."/>
        </authorList>
    </citation>
    <scope>NUCLEOTIDE SEQUENCE</scope>
</reference>
<sequence length="83" mass="8908">MAAIAIPLGWEVLATLFGGLAASLLLAKTAEQIIGEKKKGSIRQEFPGQWLGATVEEIEKAAKSGDPSARKAKKLLTDKRFDK</sequence>
<evidence type="ECO:0000313" key="4">
    <source>
        <dbReference type="Proteomes" id="UP000663828"/>
    </source>
</evidence>
<evidence type="ECO:0000313" key="3">
    <source>
        <dbReference type="EMBL" id="CAF1542948.1"/>
    </source>
</evidence>
<dbReference type="Proteomes" id="UP000663828">
    <property type="component" value="Unassembled WGS sequence"/>
</dbReference>
<evidence type="ECO:0000256" key="1">
    <source>
        <dbReference type="SAM" id="MobiDB-lite"/>
    </source>
</evidence>
<feature type="region of interest" description="Disordered" evidence="1">
    <location>
        <begin position="62"/>
        <end position="83"/>
    </location>
</feature>
<feature type="signal peptide" evidence="2">
    <location>
        <begin position="1"/>
        <end position="22"/>
    </location>
</feature>
<dbReference type="EMBL" id="CAJNOR010005059">
    <property type="protein sequence ID" value="CAF1542948.1"/>
    <property type="molecule type" value="Genomic_DNA"/>
</dbReference>
<dbReference type="AlphaFoldDB" id="A0A815WN47"/>
<accession>A0A815WN47</accession>
<gene>
    <name evidence="3" type="ORF">XAT740_LOCUS42319</name>
</gene>
<proteinExistence type="predicted"/>
<organism evidence="3 4">
    <name type="scientific">Adineta ricciae</name>
    <name type="common">Rotifer</name>
    <dbReference type="NCBI Taxonomy" id="249248"/>
    <lineage>
        <taxon>Eukaryota</taxon>
        <taxon>Metazoa</taxon>
        <taxon>Spiralia</taxon>
        <taxon>Gnathifera</taxon>
        <taxon>Rotifera</taxon>
        <taxon>Eurotatoria</taxon>
        <taxon>Bdelloidea</taxon>
        <taxon>Adinetida</taxon>
        <taxon>Adinetidae</taxon>
        <taxon>Adineta</taxon>
    </lineage>
</organism>
<keyword evidence="4" id="KW-1185">Reference proteome</keyword>
<protein>
    <submittedName>
        <fullName evidence="3">Uncharacterized protein</fullName>
    </submittedName>
</protein>
<comment type="caution">
    <text evidence="3">The sequence shown here is derived from an EMBL/GenBank/DDBJ whole genome shotgun (WGS) entry which is preliminary data.</text>
</comment>
<keyword evidence="2" id="KW-0732">Signal</keyword>
<feature type="chain" id="PRO_5032497240" evidence="2">
    <location>
        <begin position="23"/>
        <end position="83"/>
    </location>
</feature>
<evidence type="ECO:0000256" key="2">
    <source>
        <dbReference type="SAM" id="SignalP"/>
    </source>
</evidence>
<name>A0A815WN47_ADIRI</name>